<name>A0A2T9ZH01_9FUNG</name>
<evidence type="ECO:0000313" key="13">
    <source>
        <dbReference type="EMBL" id="PVV03873.1"/>
    </source>
</evidence>
<organism evidence="13 14">
    <name type="scientific">Smittium megazygosporum</name>
    <dbReference type="NCBI Taxonomy" id="133381"/>
    <lineage>
        <taxon>Eukaryota</taxon>
        <taxon>Fungi</taxon>
        <taxon>Fungi incertae sedis</taxon>
        <taxon>Zoopagomycota</taxon>
        <taxon>Kickxellomycotina</taxon>
        <taxon>Harpellomycetes</taxon>
        <taxon>Harpellales</taxon>
        <taxon>Legeriomycetaceae</taxon>
        <taxon>Smittium</taxon>
    </lineage>
</organism>
<dbReference type="Gene3D" id="3.40.50.620">
    <property type="entry name" value="HUPs"/>
    <property type="match status" value="2"/>
</dbReference>
<evidence type="ECO:0000313" key="14">
    <source>
        <dbReference type="Proteomes" id="UP000245609"/>
    </source>
</evidence>
<keyword evidence="4 10" id="KW-0436">Ligase</keyword>
<comment type="similarity">
    <text evidence="2 10">Belongs to the class-I aminoacyl-tRNA synthetase family.</text>
</comment>
<dbReference type="GO" id="GO:0002161">
    <property type="term" value="F:aminoacyl-tRNA deacylase activity"/>
    <property type="evidence" value="ECO:0007669"/>
    <property type="project" value="InterPro"/>
</dbReference>
<keyword evidence="8 10" id="KW-0030">Aminoacyl-tRNA synthetase</keyword>
<evidence type="ECO:0000256" key="2">
    <source>
        <dbReference type="ARBA" id="ARBA00005594"/>
    </source>
</evidence>
<dbReference type="GO" id="GO:0006428">
    <property type="term" value="P:isoleucyl-tRNA aminoacylation"/>
    <property type="evidence" value="ECO:0007669"/>
    <property type="project" value="InterPro"/>
</dbReference>
<protein>
    <recommendedName>
        <fullName evidence="3">isoleucine--tRNA ligase</fullName>
        <ecNumber evidence="3">6.1.1.5</ecNumber>
    </recommendedName>
    <alternativeName>
        <fullName evidence="9">Isoleucyl-tRNA synthetase</fullName>
    </alternativeName>
</protein>
<dbReference type="InterPro" id="IPR014729">
    <property type="entry name" value="Rossmann-like_a/b/a_fold"/>
</dbReference>
<reference evidence="13 14" key="1">
    <citation type="journal article" date="2018" name="MBio">
        <title>Comparative Genomics Reveals the Core Gene Toolbox for the Fungus-Insect Symbiosis.</title>
        <authorList>
            <person name="Wang Y."/>
            <person name="Stata M."/>
            <person name="Wang W."/>
            <person name="Stajich J.E."/>
            <person name="White M.M."/>
            <person name="Moncalvo J.M."/>
        </authorList>
    </citation>
    <scope>NUCLEOTIDE SEQUENCE [LARGE SCALE GENOMIC DNA]</scope>
    <source>
        <strain evidence="13 14">SC-DP-2</strain>
    </source>
</reference>
<dbReference type="Gene3D" id="1.10.730.20">
    <property type="match status" value="1"/>
</dbReference>
<keyword evidence="7 10" id="KW-0648">Protein biosynthesis</keyword>
<evidence type="ECO:0000256" key="5">
    <source>
        <dbReference type="ARBA" id="ARBA00022741"/>
    </source>
</evidence>
<feature type="domain" description="Aminoacyl-tRNA synthetase class Ia" evidence="11">
    <location>
        <begin position="117"/>
        <end position="723"/>
    </location>
</feature>
<dbReference type="EC" id="6.1.1.5" evidence="3"/>
<dbReference type="PANTHER" id="PTHR42765">
    <property type="entry name" value="SOLEUCYL-TRNA SYNTHETASE"/>
    <property type="match status" value="1"/>
</dbReference>
<dbReference type="STRING" id="133381.A0A2T9ZH01"/>
<gene>
    <name evidence="13" type="ORF">BB560_001645</name>
</gene>
<proteinExistence type="inferred from homology"/>
<evidence type="ECO:0000256" key="3">
    <source>
        <dbReference type="ARBA" id="ARBA00013165"/>
    </source>
</evidence>
<dbReference type="AlphaFoldDB" id="A0A2T9ZH01"/>
<evidence type="ECO:0000256" key="8">
    <source>
        <dbReference type="ARBA" id="ARBA00023146"/>
    </source>
</evidence>
<keyword evidence="6 10" id="KW-0067">ATP-binding</keyword>
<keyword evidence="5 10" id="KW-0547">Nucleotide-binding</keyword>
<comment type="caution">
    <text evidence="13">The sequence shown here is derived from an EMBL/GenBank/DDBJ whole genome shotgun (WGS) entry which is preliminary data.</text>
</comment>
<evidence type="ECO:0000256" key="9">
    <source>
        <dbReference type="ARBA" id="ARBA00032665"/>
    </source>
</evidence>
<dbReference type="InterPro" id="IPR013155">
    <property type="entry name" value="M/V/L/I-tRNA-synth_anticd-bd"/>
</dbReference>
<dbReference type="InterPro" id="IPR001412">
    <property type="entry name" value="aa-tRNA-synth_I_CS"/>
</dbReference>
<dbReference type="PRINTS" id="PR00984">
    <property type="entry name" value="TRNASYNTHILE"/>
</dbReference>
<dbReference type="Gene3D" id="3.90.740.10">
    <property type="entry name" value="Valyl/Leucyl/Isoleucyl-tRNA synthetase, editing domain"/>
    <property type="match status" value="1"/>
</dbReference>
<dbReference type="InterPro" id="IPR009008">
    <property type="entry name" value="Val/Leu/Ile-tRNA-synth_edit"/>
</dbReference>
<dbReference type="GO" id="GO:0004822">
    <property type="term" value="F:isoleucine-tRNA ligase activity"/>
    <property type="evidence" value="ECO:0007669"/>
    <property type="project" value="UniProtKB-EC"/>
</dbReference>
<dbReference type="SUPFAM" id="SSF52374">
    <property type="entry name" value="Nucleotidylyl transferase"/>
    <property type="match status" value="1"/>
</dbReference>
<dbReference type="CDD" id="cd07960">
    <property type="entry name" value="Anticodon_Ia_Ile_BEm"/>
    <property type="match status" value="1"/>
</dbReference>
<dbReference type="InterPro" id="IPR002300">
    <property type="entry name" value="aa-tRNA-synth_Ia"/>
</dbReference>
<evidence type="ECO:0000256" key="10">
    <source>
        <dbReference type="RuleBase" id="RU363035"/>
    </source>
</evidence>
<dbReference type="SUPFAM" id="SSF50677">
    <property type="entry name" value="ValRS/IleRS/LeuRS editing domain"/>
    <property type="match status" value="1"/>
</dbReference>
<evidence type="ECO:0000256" key="4">
    <source>
        <dbReference type="ARBA" id="ARBA00022598"/>
    </source>
</evidence>
<evidence type="ECO:0000259" key="12">
    <source>
        <dbReference type="Pfam" id="PF08264"/>
    </source>
</evidence>
<evidence type="ECO:0000256" key="7">
    <source>
        <dbReference type="ARBA" id="ARBA00022917"/>
    </source>
</evidence>
<dbReference type="Gene3D" id="1.10.10.830">
    <property type="entry name" value="Ile-tRNA synthetase CP2 domain-like"/>
    <property type="match status" value="1"/>
</dbReference>
<dbReference type="PANTHER" id="PTHR42765:SF1">
    <property type="entry name" value="ISOLEUCINE--TRNA LIGASE, MITOCHONDRIAL"/>
    <property type="match status" value="1"/>
</dbReference>
<evidence type="ECO:0000256" key="1">
    <source>
        <dbReference type="ARBA" id="ARBA00004496"/>
    </source>
</evidence>
<dbReference type="OrthoDB" id="10264412at2759"/>
<dbReference type="InterPro" id="IPR050081">
    <property type="entry name" value="Ile-tRNA_ligase"/>
</dbReference>
<evidence type="ECO:0000259" key="11">
    <source>
        <dbReference type="Pfam" id="PF00133"/>
    </source>
</evidence>
<feature type="domain" description="Methionyl/Valyl/Leucyl/Isoleucyl-tRNA synthetase anticodon-binding" evidence="12">
    <location>
        <begin position="767"/>
        <end position="836"/>
    </location>
</feature>
<dbReference type="SUPFAM" id="SSF47323">
    <property type="entry name" value="Anticodon-binding domain of a subclass of class I aminoacyl-tRNA synthetases"/>
    <property type="match status" value="1"/>
</dbReference>
<dbReference type="InterPro" id="IPR033708">
    <property type="entry name" value="Anticodon_Ile_BEm"/>
</dbReference>
<accession>A0A2T9ZH01</accession>
<dbReference type="Pfam" id="PF08264">
    <property type="entry name" value="Anticodon_1"/>
    <property type="match status" value="1"/>
</dbReference>
<dbReference type="InterPro" id="IPR002301">
    <property type="entry name" value="Ile-tRNA-ligase"/>
</dbReference>
<dbReference type="GO" id="GO:0005739">
    <property type="term" value="C:mitochondrion"/>
    <property type="evidence" value="ECO:0007669"/>
    <property type="project" value="TreeGrafter"/>
</dbReference>
<comment type="subcellular location">
    <subcellularLocation>
        <location evidence="1">Cytoplasm</location>
    </subcellularLocation>
</comment>
<dbReference type="CDD" id="cd00818">
    <property type="entry name" value="IleRS_core"/>
    <property type="match status" value="1"/>
</dbReference>
<dbReference type="EMBL" id="MBFS01000184">
    <property type="protein sequence ID" value="PVV03873.1"/>
    <property type="molecule type" value="Genomic_DNA"/>
</dbReference>
<dbReference type="Pfam" id="PF00133">
    <property type="entry name" value="tRNA-synt_1"/>
    <property type="match status" value="1"/>
</dbReference>
<dbReference type="NCBIfam" id="TIGR00392">
    <property type="entry name" value="ileS"/>
    <property type="match status" value="1"/>
</dbReference>
<dbReference type="GO" id="GO:0032543">
    <property type="term" value="P:mitochondrial translation"/>
    <property type="evidence" value="ECO:0007669"/>
    <property type="project" value="TreeGrafter"/>
</dbReference>
<keyword evidence="14" id="KW-1185">Reference proteome</keyword>
<dbReference type="PROSITE" id="PS00178">
    <property type="entry name" value="AA_TRNA_LIGASE_I"/>
    <property type="match status" value="1"/>
</dbReference>
<dbReference type="InterPro" id="IPR009080">
    <property type="entry name" value="tRNAsynth_Ia_anticodon-bd"/>
</dbReference>
<dbReference type="GO" id="GO:0000049">
    <property type="term" value="F:tRNA binding"/>
    <property type="evidence" value="ECO:0007669"/>
    <property type="project" value="InterPro"/>
</dbReference>
<dbReference type="Proteomes" id="UP000245609">
    <property type="component" value="Unassembled WGS sequence"/>
</dbReference>
<sequence>MLAKINKFSSPILSRAIIRTKTSIALCHPCFQTPASTTNSLTKSIYSDRLVKLYPGNHGCASRYYSSTVEPSRGNNTYAQTLSLPKTNFSLRANASKREKLFRPNISDKLYPWQLENNSGEIYILSDGPPYANGDLHIGHFLNKTLKDVFNRYHILKKRKVLYIPGWDCHGLPIELKALETLKNKDQDLSGMALRRHAKNLALNTIKKQKKDFKEWGIIGDWEKPYLTMDIDYEARELEVFKHLMKKGYIMRKNSPVYWSPSSKTALAESELEYKSDYLFGINGSENVYFLVWTTTPWTLPANQAIAVNRGFEYTVLENKNESGSPEYYIVASSLAEKMKQLIGDELLNIRYLHHFNGKMYPVLSANYVDSQAGTGLVHTAPGHGKEDYDLCQEHGILPFSPVDDLGNFTDEAGDLFTGKPVLEEGNDSVIEFLRSKRLLVIQKDYVHSYPIDWRTKKPVIIRCTPQWFIDITDLINPTIDSLRDVKMHPEPRVFSLSLSLDKYTFNTLGRNRLVSFVKNRTQWCISRQRPWGTPIPAFYDVETDEPLLTEKSVDHVIKKFKEGKGSNAWWELETEELLADEYKNNGKKYYRKFDTLDVWFDSGTSWTLLHEKFKSDKGQFVADLYLEGSDQHRGWFQSSLLTSSKTVVFFCAVQKVAPFKNLFTHGFLLDENGFKMSKSIGNTVSPSKVINGEGGSSKDQGYGVDVLRLWVGLYDSSNDMQIGPNIISNVSQTMRKLRGTFRFLLGNLEDFDINKSVPYESLSSIDKFALHELYKLAKFVEKSYENHVFYQGTQAIVAFVNSTLSSLYFDVIKDRLYADPKDSLSRLSAQTVCHHEVFEFYKDKSPKLKPMFSVFQMEFSECDENWVNNRISEDWEVIKKVKTVVNQATDILRQKKIIGSSLESTVDIYFNFNSHHGKILKSNENSLNDSFIVSDVVLKELQALEEAKVEPSNSGVSELSFNDSDQGSITVIARKSKQFKCPRCWKYTSVSENSLCNRCSEAVSKLV</sequence>
<dbReference type="GO" id="GO:0005524">
    <property type="term" value="F:ATP binding"/>
    <property type="evidence" value="ECO:0007669"/>
    <property type="project" value="UniProtKB-KW"/>
</dbReference>
<evidence type="ECO:0000256" key="6">
    <source>
        <dbReference type="ARBA" id="ARBA00022840"/>
    </source>
</evidence>